<dbReference type="PROSITE" id="PS50850">
    <property type="entry name" value="MFS"/>
    <property type="match status" value="1"/>
</dbReference>
<dbReference type="PANTHER" id="PTHR23508">
    <property type="entry name" value="CARBOXYLIC ACID TRANSPORTER PROTEIN HOMOLOG"/>
    <property type="match status" value="1"/>
</dbReference>
<feature type="transmembrane region" description="Helical" evidence="5">
    <location>
        <begin position="346"/>
        <end position="366"/>
    </location>
</feature>
<feature type="transmembrane region" description="Helical" evidence="5">
    <location>
        <begin position="372"/>
        <end position="395"/>
    </location>
</feature>
<evidence type="ECO:0000256" key="5">
    <source>
        <dbReference type="SAM" id="Phobius"/>
    </source>
</evidence>
<feature type="transmembrane region" description="Helical" evidence="5">
    <location>
        <begin position="189"/>
        <end position="208"/>
    </location>
</feature>
<evidence type="ECO:0000256" key="3">
    <source>
        <dbReference type="ARBA" id="ARBA00022989"/>
    </source>
</evidence>
<evidence type="ECO:0000256" key="4">
    <source>
        <dbReference type="ARBA" id="ARBA00023136"/>
    </source>
</evidence>
<dbReference type="CDD" id="cd17316">
    <property type="entry name" value="MFS_SV2_like"/>
    <property type="match status" value="1"/>
</dbReference>
<dbReference type="GO" id="GO:0005886">
    <property type="term" value="C:plasma membrane"/>
    <property type="evidence" value="ECO:0007669"/>
    <property type="project" value="UniProtKB-SubCell"/>
</dbReference>
<feature type="transmembrane region" description="Helical" evidence="5">
    <location>
        <begin position="66"/>
        <end position="87"/>
    </location>
</feature>
<evidence type="ECO:0000256" key="2">
    <source>
        <dbReference type="ARBA" id="ARBA00022692"/>
    </source>
</evidence>
<organism evidence="7 8">
    <name type="scientific">Mycobacterium terramassiliense</name>
    <dbReference type="NCBI Taxonomy" id="1841859"/>
    <lineage>
        <taxon>Bacteria</taxon>
        <taxon>Bacillati</taxon>
        <taxon>Actinomycetota</taxon>
        <taxon>Actinomycetes</taxon>
        <taxon>Mycobacteriales</taxon>
        <taxon>Mycobacteriaceae</taxon>
        <taxon>Mycobacterium</taxon>
    </lineage>
</organism>
<dbReference type="Pfam" id="PF00083">
    <property type="entry name" value="Sugar_tr"/>
    <property type="match status" value="1"/>
</dbReference>
<evidence type="ECO:0000256" key="1">
    <source>
        <dbReference type="ARBA" id="ARBA00004651"/>
    </source>
</evidence>
<evidence type="ECO:0000313" key="7">
    <source>
        <dbReference type="EMBL" id="SPM27131.1"/>
    </source>
</evidence>
<evidence type="ECO:0000259" key="6">
    <source>
        <dbReference type="PROSITE" id="PS50850"/>
    </source>
</evidence>
<evidence type="ECO:0000313" key="8">
    <source>
        <dbReference type="Proteomes" id="UP000241595"/>
    </source>
</evidence>
<dbReference type="AlphaFoldDB" id="A0A2U3N6I0"/>
<reference evidence="7 8" key="1">
    <citation type="submission" date="2017-01" db="EMBL/GenBank/DDBJ databases">
        <authorList>
            <consortium name="Urmite Genomes"/>
        </authorList>
    </citation>
    <scope>NUCLEOTIDE SEQUENCE [LARGE SCALE GENOMIC DNA]</scope>
    <source>
        <strain evidence="7 8">AB308</strain>
    </source>
</reference>
<protein>
    <submittedName>
        <fullName evidence="7">MFS family permease</fullName>
    </submittedName>
</protein>
<feature type="transmembrane region" description="Helical" evidence="5">
    <location>
        <begin position="317"/>
        <end position="334"/>
    </location>
</feature>
<feature type="transmembrane region" description="Helical" evidence="5">
    <location>
        <begin position="280"/>
        <end position="297"/>
    </location>
</feature>
<keyword evidence="4 5" id="KW-0472">Membrane</keyword>
<dbReference type="InterPro" id="IPR005828">
    <property type="entry name" value="MFS_sugar_transport-like"/>
</dbReference>
<dbReference type="PANTHER" id="PTHR23508:SF10">
    <property type="entry name" value="CARBOXYLIC ACID TRANSPORTER PROTEIN HOMOLOG"/>
    <property type="match status" value="1"/>
</dbReference>
<accession>A0A2U3N6I0</accession>
<dbReference type="InterPro" id="IPR020846">
    <property type="entry name" value="MFS_dom"/>
</dbReference>
<keyword evidence="3 5" id="KW-1133">Transmembrane helix</keyword>
<dbReference type="RefSeq" id="WP_077097742.1">
    <property type="nucleotide sequence ID" value="NZ_LT717698.1"/>
</dbReference>
<name>A0A2U3N6I0_9MYCO</name>
<gene>
    <name evidence="7" type="ORF">MTAB308_606</name>
</gene>
<keyword evidence="2 5" id="KW-0812">Transmembrane</keyword>
<dbReference type="Gene3D" id="1.20.1250.20">
    <property type="entry name" value="MFS general substrate transporter like domains"/>
    <property type="match status" value="1"/>
</dbReference>
<dbReference type="InterPro" id="IPR036259">
    <property type="entry name" value="MFS_trans_sf"/>
</dbReference>
<feature type="transmembrane region" description="Helical" evidence="5">
    <location>
        <begin position="26"/>
        <end position="46"/>
    </location>
</feature>
<dbReference type="GO" id="GO:0046943">
    <property type="term" value="F:carboxylic acid transmembrane transporter activity"/>
    <property type="evidence" value="ECO:0007669"/>
    <property type="project" value="TreeGrafter"/>
</dbReference>
<dbReference type="STRING" id="1841859.GCA_900157385_00602"/>
<proteinExistence type="predicted"/>
<comment type="subcellular location">
    <subcellularLocation>
        <location evidence="1">Cell membrane</location>
        <topology evidence="1">Multi-pass membrane protein</topology>
    </subcellularLocation>
</comment>
<feature type="domain" description="Major facilitator superfamily (MFS) profile" evidence="6">
    <location>
        <begin position="30"/>
        <end position="467"/>
    </location>
</feature>
<sequence>MSAGVQTGTITTQVPARLDRLPWSRFHWRVVIGLGGVWILDGLEVTMVGNVSSRLTEKGSGIELNAAQIGMAAAFYIGGACLGALFFGHLTDRFGRRNLFILTLAVYLAATVATAFAFAPWYFFIARFFTGSGIGGEYAAINSAIDELIPARVRGRVDLVINGTYWLGSAAGAAGALVLLDTSNFAPNIGWRLAFGVGAIFGIFVLLVRRNVPESPRWLFIHGRADEAERVVGEIEGEVQRATGKPLPQPGGRPLKVRQRETISFREIARVAFTLYPRRAVLGLALFIGQAFLYNGVTFNLGTLLSGFYGVPSAKVPLFFILWALSNFVGPLALGHLFDTVGRKPMISATYIGSAVVAVVLAVLFVTGTGGAWTFIAVLAVAFFLASAGASAAYLTVSEIFPMETRALAIAFFYAVGTAIGGITGPLLFGQLINSGQRGQVVWSFLIGAAVMAIAGLIELWLGVAAEGRPLEELALPLTVADAEREDEAPRQQ</sequence>
<dbReference type="Proteomes" id="UP000241595">
    <property type="component" value="Unassembled WGS sequence"/>
</dbReference>
<feature type="transmembrane region" description="Helical" evidence="5">
    <location>
        <begin position="407"/>
        <end position="429"/>
    </location>
</feature>
<dbReference type="EMBL" id="FTRV01000009">
    <property type="protein sequence ID" value="SPM27131.1"/>
    <property type="molecule type" value="Genomic_DNA"/>
</dbReference>
<feature type="transmembrane region" description="Helical" evidence="5">
    <location>
        <begin position="441"/>
        <end position="462"/>
    </location>
</feature>
<dbReference type="SUPFAM" id="SSF103473">
    <property type="entry name" value="MFS general substrate transporter"/>
    <property type="match status" value="1"/>
</dbReference>
<keyword evidence="8" id="KW-1185">Reference proteome</keyword>
<dbReference type="OrthoDB" id="9787026at2"/>
<feature type="transmembrane region" description="Helical" evidence="5">
    <location>
        <begin position="99"/>
        <end position="123"/>
    </location>
</feature>